<protein>
    <recommendedName>
        <fullName evidence="12">Coatomer subunit zeta</fullName>
    </recommendedName>
</protein>
<proteinExistence type="inferred from homology"/>
<dbReference type="GO" id="GO:0030126">
    <property type="term" value="C:COPI vesicle coat"/>
    <property type="evidence" value="ECO:0007669"/>
    <property type="project" value="UniProtKB-UniRule"/>
</dbReference>
<name>A0A086J8Q1_TOXGO</name>
<dbReference type="GO" id="GO:0006891">
    <property type="term" value="P:intra-Golgi vesicle-mediated transport"/>
    <property type="evidence" value="ECO:0007669"/>
    <property type="project" value="TreeGrafter"/>
</dbReference>
<dbReference type="Gene3D" id="3.30.450.60">
    <property type="match status" value="1"/>
</dbReference>
<sequence length="207" mass="21592">MAGLSVSGVALLDSEGERLAVKYPRPAASAQSGAAEDANAKKEGGVKDFASQRQLEQQLVQRFSRLNGRNDVEAFELGGYVALGKSINDVLLFVVAEDGANELLLLEIFNTLTAVLSSLTNGQIGKKQILDNLDGVFLMLDEVFDSGLLLQLDPGVILARINMQDDEAAGASGAGAGGEALSTQAAFNQAISSAKENLIRSLLSGGP</sequence>
<dbReference type="InterPro" id="IPR022775">
    <property type="entry name" value="AP_mu_sigma_su"/>
</dbReference>
<dbReference type="GO" id="GO:0006886">
    <property type="term" value="P:intracellular protein transport"/>
    <property type="evidence" value="ECO:0007669"/>
    <property type="project" value="TreeGrafter"/>
</dbReference>
<keyword evidence="6 12" id="KW-0931">ER-Golgi transport</keyword>
<keyword evidence="4 12" id="KW-0813">Transport</keyword>
<accession>A0A086J8Q1</accession>
<dbReference type="VEuPathDB" id="ToxoDB:TGP89_280550"/>
<keyword evidence="7 12" id="KW-0653">Protein transport</keyword>
<evidence type="ECO:0000256" key="5">
    <source>
        <dbReference type="ARBA" id="ARBA00022490"/>
    </source>
</evidence>
<comment type="function">
    <text evidence="11">The coatomer is a cytosolic protein complex that binds to dilysine motifs and reversibly associates with Golgi non-clathrin-coated vesicles, which further mediate biosynthetic protein transport from the ER, via the Golgi up to the trans Golgi network. Coatomer complex is required for budding from Golgi membranes, and is essential for the retrograde Golgi-to-ER transport of dilysine-tagged proteins. The zeta subunit may be involved in regulating the coat assembly and, hence, the rate of biosynthetic protein transport due to its association-dissociation properties with the coatomer complex.</text>
</comment>
<evidence type="ECO:0000256" key="4">
    <source>
        <dbReference type="ARBA" id="ARBA00022448"/>
    </source>
</evidence>
<evidence type="ECO:0000256" key="10">
    <source>
        <dbReference type="ARBA" id="ARBA00023329"/>
    </source>
</evidence>
<evidence type="ECO:0000256" key="11">
    <source>
        <dbReference type="ARBA" id="ARBA00045555"/>
    </source>
</evidence>
<dbReference type="EMBL" id="AEYI02002360">
    <property type="protein sequence ID" value="KFG28519.1"/>
    <property type="molecule type" value="Genomic_DNA"/>
</dbReference>
<keyword evidence="9 12" id="KW-0472">Membrane</keyword>
<evidence type="ECO:0000256" key="7">
    <source>
        <dbReference type="ARBA" id="ARBA00022927"/>
    </source>
</evidence>
<evidence type="ECO:0000256" key="6">
    <source>
        <dbReference type="ARBA" id="ARBA00022892"/>
    </source>
</evidence>
<keyword evidence="5 12" id="KW-0963">Cytoplasm</keyword>
<evidence type="ECO:0000313" key="14">
    <source>
        <dbReference type="EMBL" id="KFG28519.1"/>
    </source>
</evidence>
<feature type="domain" description="AP complex mu/sigma subunit" evidence="13">
    <location>
        <begin position="84"/>
        <end position="166"/>
    </location>
</feature>
<evidence type="ECO:0000256" key="1">
    <source>
        <dbReference type="ARBA" id="ARBA00004255"/>
    </source>
</evidence>
<dbReference type="GO" id="GO:0000139">
    <property type="term" value="C:Golgi membrane"/>
    <property type="evidence" value="ECO:0007669"/>
    <property type="project" value="UniProtKB-SubCell"/>
</dbReference>
<keyword evidence="10 12" id="KW-0968">Cytoplasmic vesicle</keyword>
<evidence type="ECO:0000259" key="13">
    <source>
        <dbReference type="Pfam" id="PF01217"/>
    </source>
</evidence>
<dbReference type="InterPro" id="IPR039652">
    <property type="entry name" value="Coatomer_zeta"/>
</dbReference>
<comment type="caution">
    <text evidence="14">The sequence shown here is derived from an EMBL/GenBank/DDBJ whole genome shotgun (WGS) entry which is preliminary data.</text>
</comment>
<comment type="subcellular location">
    <subcellularLocation>
        <location evidence="12">Cytoplasm</location>
    </subcellularLocation>
    <subcellularLocation>
        <location evidence="1 12">Golgi apparatus membrane</location>
        <topology evidence="1 12">Peripheral membrane protein</topology>
        <orientation evidence="1 12">Cytoplasmic side</orientation>
    </subcellularLocation>
    <subcellularLocation>
        <location evidence="12">Cytoplasmic vesicle</location>
        <location evidence="12">COPI-coated vesicle membrane</location>
        <topology evidence="12">Peripheral membrane protein</topology>
        <orientation evidence="12">Cytoplasmic side</orientation>
    </subcellularLocation>
</comment>
<dbReference type="AlphaFoldDB" id="A0A086J8Q1"/>
<reference evidence="14 15" key="1">
    <citation type="submission" date="2014-03" db="EMBL/GenBank/DDBJ databases">
        <authorList>
            <person name="Sibley D."/>
            <person name="Venepally P."/>
            <person name="Karamycheva S."/>
            <person name="Hadjithomas M."/>
            <person name="Khan A."/>
            <person name="Brunk B."/>
            <person name="Roos D."/>
            <person name="Caler E."/>
            <person name="Lorenzi H."/>
        </authorList>
    </citation>
    <scope>NUCLEOTIDE SEQUENCE [LARGE SCALE GENOMIC DNA]</scope>
    <source>
        <strain evidence="15">p89</strain>
    </source>
</reference>
<dbReference type="InterPro" id="IPR011012">
    <property type="entry name" value="Longin-like_dom_sf"/>
</dbReference>
<dbReference type="OrthoDB" id="6585768at2759"/>
<evidence type="ECO:0000256" key="8">
    <source>
        <dbReference type="ARBA" id="ARBA00023034"/>
    </source>
</evidence>
<dbReference type="GO" id="GO:0006890">
    <property type="term" value="P:retrograde vesicle-mediated transport, Golgi to endoplasmic reticulum"/>
    <property type="evidence" value="ECO:0007669"/>
    <property type="project" value="UniProtKB-UniRule"/>
</dbReference>
<comment type="similarity">
    <text evidence="2 12">Belongs to the adaptor complexes small subunit family.</text>
</comment>
<dbReference type="PANTHER" id="PTHR11043:SF0">
    <property type="entry name" value="COATOMER SUBUNIT ZETA"/>
    <property type="match status" value="1"/>
</dbReference>
<evidence type="ECO:0000256" key="2">
    <source>
        <dbReference type="ARBA" id="ARBA00006972"/>
    </source>
</evidence>
<evidence type="ECO:0000256" key="12">
    <source>
        <dbReference type="RuleBase" id="RU366053"/>
    </source>
</evidence>
<evidence type="ECO:0000256" key="9">
    <source>
        <dbReference type="ARBA" id="ARBA00023136"/>
    </source>
</evidence>
<dbReference type="PANTHER" id="PTHR11043">
    <property type="entry name" value="ZETA-COAT PROTEIN"/>
    <property type="match status" value="1"/>
</dbReference>
<evidence type="ECO:0000313" key="15">
    <source>
        <dbReference type="Proteomes" id="UP000028828"/>
    </source>
</evidence>
<comment type="subunit">
    <text evidence="3 12">Oligomeric complex that consists of at least the alpha, beta, beta', gamma, delta, epsilon and zeta subunits.</text>
</comment>
<dbReference type="SUPFAM" id="SSF64356">
    <property type="entry name" value="SNARE-like"/>
    <property type="match status" value="1"/>
</dbReference>
<gene>
    <name evidence="14" type="ORF">TGP89_280550</name>
</gene>
<evidence type="ECO:0000256" key="3">
    <source>
        <dbReference type="ARBA" id="ARBA00011775"/>
    </source>
</evidence>
<keyword evidence="8 12" id="KW-0333">Golgi apparatus</keyword>
<dbReference type="Proteomes" id="UP000028828">
    <property type="component" value="Unassembled WGS sequence"/>
</dbReference>
<organism evidence="14 15">
    <name type="scientific">Toxoplasma gondii p89</name>
    <dbReference type="NCBI Taxonomy" id="943119"/>
    <lineage>
        <taxon>Eukaryota</taxon>
        <taxon>Sar</taxon>
        <taxon>Alveolata</taxon>
        <taxon>Apicomplexa</taxon>
        <taxon>Conoidasida</taxon>
        <taxon>Coccidia</taxon>
        <taxon>Eucoccidiorida</taxon>
        <taxon>Eimeriorina</taxon>
        <taxon>Sarcocystidae</taxon>
        <taxon>Toxoplasma</taxon>
    </lineage>
</organism>
<dbReference type="Pfam" id="PF01217">
    <property type="entry name" value="Clat_adaptor_s"/>
    <property type="match status" value="1"/>
</dbReference>